<dbReference type="GO" id="GO:0009251">
    <property type="term" value="P:glucan catabolic process"/>
    <property type="evidence" value="ECO:0007669"/>
    <property type="project" value="TreeGrafter"/>
</dbReference>
<protein>
    <recommendedName>
        <fullName evidence="5">Glycoside hydrolase family 5 domain-containing protein</fullName>
    </recommendedName>
</protein>
<name>A0A7W7KB99_9SPHN</name>
<dbReference type="PANTHER" id="PTHR34142:SF1">
    <property type="entry name" value="GLYCOSIDE HYDROLASE FAMILY 5 DOMAIN-CONTAINING PROTEIN"/>
    <property type="match status" value="1"/>
</dbReference>
<evidence type="ECO:0000256" key="3">
    <source>
        <dbReference type="RuleBase" id="RU361153"/>
    </source>
</evidence>
<accession>A0A7W7KB99</accession>
<evidence type="ECO:0000313" key="6">
    <source>
        <dbReference type="EMBL" id="MBB4859616.1"/>
    </source>
</evidence>
<dbReference type="InterPro" id="IPR001547">
    <property type="entry name" value="Glyco_hydro_5"/>
</dbReference>
<evidence type="ECO:0000256" key="4">
    <source>
        <dbReference type="SAM" id="SignalP"/>
    </source>
</evidence>
<dbReference type="PANTHER" id="PTHR34142">
    <property type="entry name" value="ENDO-BETA-1,4-GLUCANASE A"/>
    <property type="match status" value="1"/>
</dbReference>
<keyword evidence="2 3" id="KW-0326">Glycosidase</keyword>
<dbReference type="SUPFAM" id="SSF51445">
    <property type="entry name" value="(Trans)glycosidases"/>
    <property type="match status" value="1"/>
</dbReference>
<dbReference type="Proteomes" id="UP000555448">
    <property type="component" value="Unassembled WGS sequence"/>
</dbReference>
<evidence type="ECO:0000259" key="5">
    <source>
        <dbReference type="Pfam" id="PF00150"/>
    </source>
</evidence>
<dbReference type="AlphaFoldDB" id="A0A7W7KB99"/>
<dbReference type="Gene3D" id="3.20.20.80">
    <property type="entry name" value="Glycosidases"/>
    <property type="match status" value="1"/>
</dbReference>
<keyword evidence="1 3" id="KW-0378">Hydrolase</keyword>
<keyword evidence="7" id="KW-1185">Reference proteome</keyword>
<keyword evidence="4" id="KW-0732">Signal</keyword>
<dbReference type="GO" id="GO:0004553">
    <property type="term" value="F:hydrolase activity, hydrolyzing O-glycosyl compounds"/>
    <property type="evidence" value="ECO:0007669"/>
    <property type="project" value="InterPro"/>
</dbReference>
<evidence type="ECO:0000313" key="7">
    <source>
        <dbReference type="Proteomes" id="UP000555448"/>
    </source>
</evidence>
<evidence type="ECO:0000256" key="2">
    <source>
        <dbReference type="ARBA" id="ARBA00023295"/>
    </source>
</evidence>
<dbReference type="InterPro" id="IPR017853">
    <property type="entry name" value="GH"/>
</dbReference>
<sequence>MKNLIIAIFALIVGPATAQTFTSAEPLPVGAPIADCGRKGDLYRYGAGKCPDPLFGANLSGAEASGGDAVRPTLDDLKLYIDRYGFKLIRYPFKPDRMTPARIAELRTLTDYARSKGVPMILDAHTYKWLPPGEMVAQWTAFAPHFPDDGSVILDLVNEPKGFDDPIETNDFVQWARDTNVIIAGLRANGIKHPIAIEYPQWSASFRFDKGEGPAPSHCGSAGCALDRIGGLKDPLNLTFINAHRYFDYGSSGTRKDCRAVTSKWVQFAAQLRKRGLKAYITEAAFGSSSSVHTTCVAVGKEAIAALKANSDVLLGITWWGGGRIWPESYIFKIDPPKTTRFTAPVPDYVRRLTGAE</sequence>
<dbReference type="Pfam" id="PF00150">
    <property type="entry name" value="Cellulase"/>
    <property type="match status" value="1"/>
</dbReference>
<feature type="domain" description="Glycoside hydrolase family 5" evidence="5">
    <location>
        <begin position="58"/>
        <end position="321"/>
    </location>
</feature>
<feature type="chain" id="PRO_5031066685" description="Glycoside hydrolase family 5 domain-containing protein" evidence="4">
    <location>
        <begin position="19"/>
        <end position="357"/>
    </location>
</feature>
<evidence type="ECO:0000256" key="1">
    <source>
        <dbReference type="ARBA" id="ARBA00022801"/>
    </source>
</evidence>
<organism evidence="6 7">
    <name type="scientific">Novosphingobium chloroacetimidivorans</name>
    <dbReference type="NCBI Taxonomy" id="1428314"/>
    <lineage>
        <taxon>Bacteria</taxon>
        <taxon>Pseudomonadati</taxon>
        <taxon>Pseudomonadota</taxon>
        <taxon>Alphaproteobacteria</taxon>
        <taxon>Sphingomonadales</taxon>
        <taxon>Sphingomonadaceae</taxon>
        <taxon>Novosphingobium</taxon>
    </lineage>
</organism>
<comment type="caution">
    <text evidence="6">The sequence shown here is derived from an EMBL/GenBank/DDBJ whole genome shotgun (WGS) entry which is preliminary data.</text>
</comment>
<proteinExistence type="inferred from homology"/>
<gene>
    <name evidence="6" type="ORF">HNO88_002945</name>
</gene>
<comment type="similarity">
    <text evidence="3">Belongs to the glycosyl hydrolase 5 (cellulase A) family.</text>
</comment>
<reference evidence="6 7" key="1">
    <citation type="submission" date="2020-08" db="EMBL/GenBank/DDBJ databases">
        <title>Functional genomics of gut bacteria from endangered species of beetles.</title>
        <authorList>
            <person name="Carlos-Shanley C."/>
        </authorList>
    </citation>
    <scope>NUCLEOTIDE SEQUENCE [LARGE SCALE GENOMIC DNA]</scope>
    <source>
        <strain evidence="6 7">S00245</strain>
    </source>
</reference>
<dbReference type="EMBL" id="JACHLR010000013">
    <property type="protein sequence ID" value="MBB4859616.1"/>
    <property type="molecule type" value="Genomic_DNA"/>
</dbReference>
<feature type="signal peptide" evidence="4">
    <location>
        <begin position="1"/>
        <end position="18"/>
    </location>
</feature>
<dbReference type="RefSeq" id="WP_184246855.1">
    <property type="nucleotide sequence ID" value="NZ_JACHLR010000013.1"/>
</dbReference>